<evidence type="ECO:0000256" key="8">
    <source>
        <dbReference type="RuleBase" id="RU000683"/>
    </source>
</evidence>
<protein>
    <submittedName>
        <fullName evidence="10">VOC family protein</fullName>
    </submittedName>
</protein>
<proteinExistence type="inferred from homology"/>
<dbReference type="PROSITE" id="PS00082">
    <property type="entry name" value="EXTRADIOL_DIOXYGENAS"/>
    <property type="match status" value="1"/>
</dbReference>
<evidence type="ECO:0000256" key="7">
    <source>
        <dbReference type="ARBA" id="ARBA00023004"/>
    </source>
</evidence>
<dbReference type="InterPro" id="IPR004360">
    <property type="entry name" value="Glyas_Fos-R_dOase_dom"/>
</dbReference>
<dbReference type="PROSITE" id="PS51819">
    <property type="entry name" value="VOC"/>
    <property type="match status" value="1"/>
</dbReference>
<dbReference type="CDD" id="cd06587">
    <property type="entry name" value="VOC"/>
    <property type="match status" value="1"/>
</dbReference>
<evidence type="ECO:0000313" key="11">
    <source>
        <dbReference type="Proteomes" id="UP000622653"/>
    </source>
</evidence>
<evidence type="ECO:0000313" key="10">
    <source>
        <dbReference type="EMBL" id="MBF4501559.1"/>
    </source>
</evidence>
<reference evidence="10" key="1">
    <citation type="submission" date="2020-11" db="EMBL/GenBank/DDBJ databases">
        <title>Multidrug resistant novel bacterium Savagea serpentis sp. nov., isolated from the scats of a vine snake (Ahaetulla nasuta).</title>
        <authorList>
            <person name="Venkata Ramana V."/>
            <person name="Vikas Patil S."/>
            <person name="Yogita Lugani V."/>
        </authorList>
    </citation>
    <scope>NUCLEOTIDE SEQUENCE</scope>
    <source>
        <strain evidence="10">SN6</strain>
    </source>
</reference>
<name>A0A8J7KLP4_9BACL</name>
<comment type="cofactor">
    <cofactor evidence="1 8">
        <name>Fe(2+)</name>
        <dbReference type="ChEBI" id="CHEBI:29033"/>
    </cofactor>
</comment>
<keyword evidence="4 8" id="KW-0058">Aromatic hydrocarbons catabolism</keyword>
<evidence type="ECO:0000256" key="4">
    <source>
        <dbReference type="ARBA" id="ARBA00022797"/>
    </source>
</evidence>
<dbReference type="InterPro" id="IPR037523">
    <property type="entry name" value="VOC_core"/>
</dbReference>
<dbReference type="InterPro" id="IPR000486">
    <property type="entry name" value="Xdiol_ring_cleave_dOase_1/2"/>
</dbReference>
<comment type="caution">
    <text evidence="10">The sequence shown here is derived from an EMBL/GenBank/DDBJ whole genome shotgun (WGS) entry which is preliminary data.</text>
</comment>
<dbReference type="InterPro" id="IPR029068">
    <property type="entry name" value="Glyas_Bleomycin-R_OHBP_Dase"/>
</dbReference>
<dbReference type="GO" id="GO:0004493">
    <property type="term" value="F:methylmalonyl-CoA epimerase activity"/>
    <property type="evidence" value="ECO:0007669"/>
    <property type="project" value="TreeGrafter"/>
</dbReference>
<keyword evidence="5 8" id="KW-0223">Dioxygenase</keyword>
<dbReference type="RefSeq" id="WP_194563038.1">
    <property type="nucleotide sequence ID" value="NZ_JADKPV010000004.1"/>
</dbReference>
<evidence type="ECO:0000256" key="1">
    <source>
        <dbReference type="ARBA" id="ARBA00001954"/>
    </source>
</evidence>
<dbReference type="Gene3D" id="3.10.180.10">
    <property type="entry name" value="2,3-Dihydroxybiphenyl 1,2-Dioxygenase, domain 1"/>
    <property type="match status" value="1"/>
</dbReference>
<keyword evidence="7 8" id="KW-0408">Iron</keyword>
<dbReference type="SUPFAM" id="SSF54593">
    <property type="entry name" value="Glyoxalase/Bleomycin resistance protein/Dihydroxybiphenyl dioxygenase"/>
    <property type="match status" value="1"/>
</dbReference>
<keyword evidence="6 8" id="KW-0560">Oxidoreductase</keyword>
<evidence type="ECO:0000259" key="9">
    <source>
        <dbReference type="PROSITE" id="PS51819"/>
    </source>
</evidence>
<keyword evidence="11" id="KW-1185">Reference proteome</keyword>
<evidence type="ECO:0000256" key="6">
    <source>
        <dbReference type="ARBA" id="ARBA00023002"/>
    </source>
</evidence>
<feature type="domain" description="VOC" evidence="9">
    <location>
        <begin position="7"/>
        <end position="149"/>
    </location>
</feature>
<dbReference type="InterPro" id="IPR051785">
    <property type="entry name" value="MMCE/EMCE_epimerase"/>
</dbReference>
<keyword evidence="3" id="KW-0479">Metal-binding</keyword>
<dbReference type="Pfam" id="PF00903">
    <property type="entry name" value="Glyoxalase"/>
    <property type="match status" value="1"/>
</dbReference>
<evidence type="ECO:0000256" key="2">
    <source>
        <dbReference type="ARBA" id="ARBA00008784"/>
    </source>
</evidence>
<comment type="similarity">
    <text evidence="2 8">Belongs to the extradiol ring-cleavage dioxygenase family.</text>
</comment>
<dbReference type="PANTHER" id="PTHR43048:SF3">
    <property type="entry name" value="METHYLMALONYL-COA EPIMERASE, MITOCHONDRIAL"/>
    <property type="match status" value="1"/>
</dbReference>
<dbReference type="Proteomes" id="UP000622653">
    <property type="component" value="Unassembled WGS sequence"/>
</dbReference>
<dbReference type="PANTHER" id="PTHR43048">
    <property type="entry name" value="METHYLMALONYL-COA EPIMERASE"/>
    <property type="match status" value="1"/>
</dbReference>
<dbReference type="GO" id="GO:0046491">
    <property type="term" value="P:L-methylmalonyl-CoA metabolic process"/>
    <property type="evidence" value="ECO:0007669"/>
    <property type="project" value="TreeGrafter"/>
</dbReference>
<dbReference type="EMBL" id="JADKPV010000004">
    <property type="protein sequence ID" value="MBF4501559.1"/>
    <property type="molecule type" value="Genomic_DNA"/>
</dbReference>
<gene>
    <name evidence="10" type="ORF">IRY55_09300</name>
</gene>
<sequence length="150" mass="17196">MDWKLKGFVHSGITVKDLKRSIDFYENSLGLELVRLQTNDKPYIYDLVNIQGLEKIELAFLQTPDGQIVELLEYHGETIEDGSSLHSHYGTGHICLHVENLDAMYEHLQRRNTDIISEHVVQITSGRHAGSKAIYLRDPDGYVIEVLEYI</sequence>
<dbReference type="AlphaFoldDB" id="A0A8J7KLP4"/>
<dbReference type="GO" id="GO:0051213">
    <property type="term" value="F:dioxygenase activity"/>
    <property type="evidence" value="ECO:0007669"/>
    <property type="project" value="UniProtKB-KW"/>
</dbReference>
<dbReference type="GO" id="GO:0008198">
    <property type="term" value="F:ferrous iron binding"/>
    <property type="evidence" value="ECO:0007669"/>
    <property type="project" value="InterPro"/>
</dbReference>
<accession>A0A8J7KLP4</accession>
<evidence type="ECO:0000256" key="5">
    <source>
        <dbReference type="ARBA" id="ARBA00022964"/>
    </source>
</evidence>
<evidence type="ECO:0000256" key="3">
    <source>
        <dbReference type="ARBA" id="ARBA00022723"/>
    </source>
</evidence>
<organism evidence="10 11">
    <name type="scientific">Savagea serpentis</name>
    <dbReference type="NCBI Taxonomy" id="2785297"/>
    <lineage>
        <taxon>Bacteria</taxon>
        <taxon>Bacillati</taxon>
        <taxon>Bacillota</taxon>
        <taxon>Bacilli</taxon>
        <taxon>Bacillales</taxon>
        <taxon>Caryophanaceae</taxon>
        <taxon>Savagea</taxon>
    </lineage>
</organism>